<dbReference type="OrthoDB" id="7605542at2"/>
<dbReference type="RefSeq" id="WP_160613199.1">
    <property type="nucleotide sequence ID" value="NZ_JAUFQM010000001.1"/>
</dbReference>
<evidence type="ECO:0000256" key="4">
    <source>
        <dbReference type="ARBA" id="ARBA00022692"/>
    </source>
</evidence>
<dbReference type="AlphaFoldDB" id="A0A844Z4E4"/>
<keyword evidence="3" id="KW-1003">Cell membrane</keyword>
<evidence type="ECO:0000256" key="3">
    <source>
        <dbReference type="ARBA" id="ARBA00022475"/>
    </source>
</evidence>
<dbReference type="InterPro" id="IPR050833">
    <property type="entry name" value="Poly_Biosynth_Transport"/>
</dbReference>
<dbReference type="PANTHER" id="PTHR30250:SF10">
    <property type="entry name" value="LIPOPOLYSACCHARIDE BIOSYNTHESIS PROTEIN WZXC"/>
    <property type="match status" value="1"/>
</dbReference>
<feature type="transmembrane region" description="Helical" evidence="7">
    <location>
        <begin position="301"/>
        <end position="320"/>
    </location>
</feature>
<keyword evidence="6 7" id="KW-0472">Membrane</keyword>
<comment type="subcellular location">
    <subcellularLocation>
        <location evidence="1">Cell membrane</location>
        <topology evidence="1">Multi-pass membrane protein</topology>
    </subcellularLocation>
</comment>
<feature type="transmembrane region" description="Helical" evidence="7">
    <location>
        <begin position="33"/>
        <end position="53"/>
    </location>
</feature>
<feature type="transmembrane region" description="Helical" evidence="7">
    <location>
        <begin position="371"/>
        <end position="389"/>
    </location>
</feature>
<reference evidence="8 9" key="1">
    <citation type="submission" date="2019-12" db="EMBL/GenBank/DDBJ databases">
        <title>Genomic-based taxomic classification of the family Erythrobacteraceae.</title>
        <authorList>
            <person name="Xu L."/>
        </authorList>
    </citation>
    <scope>NUCLEOTIDE SEQUENCE [LARGE SCALE GENOMIC DNA]</scope>
    <source>
        <strain evidence="8 9">KCTC 42006</strain>
    </source>
</reference>
<evidence type="ECO:0000256" key="2">
    <source>
        <dbReference type="ARBA" id="ARBA00007430"/>
    </source>
</evidence>
<feature type="transmembrane region" description="Helical" evidence="7">
    <location>
        <begin position="191"/>
        <end position="213"/>
    </location>
</feature>
<feature type="transmembrane region" description="Helical" evidence="7">
    <location>
        <begin position="225"/>
        <end position="241"/>
    </location>
</feature>
<proteinExistence type="inferred from homology"/>
<keyword evidence="5 7" id="KW-1133">Transmembrane helix</keyword>
<organism evidence="8 9">
    <name type="scientific">Pontixanthobacter aestiaquae</name>
    <dbReference type="NCBI Taxonomy" id="1509367"/>
    <lineage>
        <taxon>Bacteria</taxon>
        <taxon>Pseudomonadati</taxon>
        <taxon>Pseudomonadota</taxon>
        <taxon>Alphaproteobacteria</taxon>
        <taxon>Sphingomonadales</taxon>
        <taxon>Erythrobacteraceae</taxon>
        <taxon>Pontixanthobacter</taxon>
    </lineage>
</organism>
<feature type="transmembrane region" description="Helical" evidence="7">
    <location>
        <begin position="164"/>
        <end position="185"/>
    </location>
</feature>
<protein>
    <submittedName>
        <fullName evidence="8">Oligosaccharide flippase family protein</fullName>
    </submittedName>
</protein>
<feature type="transmembrane region" description="Helical" evidence="7">
    <location>
        <begin position="261"/>
        <end position="280"/>
    </location>
</feature>
<feature type="transmembrane region" description="Helical" evidence="7">
    <location>
        <begin position="133"/>
        <end position="152"/>
    </location>
</feature>
<evidence type="ECO:0000256" key="1">
    <source>
        <dbReference type="ARBA" id="ARBA00004651"/>
    </source>
</evidence>
<feature type="transmembrane region" description="Helical" evidence="7">
    <location>
        <begin position="401"/>
        <end position="421"/>
    </location>
</feature>
<feature type="transmembrane region" description="Helical" evidence="7">
    <location>
        <begin position="460"/>
        <end position="481"/>
    </location>
</feature>
<comment type="caution">
    <text evidence="8">The sequence shown here is derived from an EMBL/GenBank/DDBJ whole genome shotgun (WGS) entry which is preliminary data.</text>
</comment>
<evidence type="ECO:0000256" key="7">
    <source>
        <dbReference type="SAM" id="Phobius"/>
    </source>
</evidence>
<evidence type="ECO:0000313" key="9">
    <source>
        <dbReference type="Proteomes" id="UP000460290"/>
    </source>
</evidence>
<feature type="transmembrane region" description="Helical" evidence="7">
    <location>
        <begin position="59"/>
        <end position="78"/>
    </location>
</feature>
<evidence type="ECO:0000313" key="8">
    <source>
        <dbReference type="EMBL" id="MXO82785.1"/>
    </source>
</evidence>
<dbReference type="GO" id="GO:0005886">
    <property type="term" value="C:plasma membrane"/>
    <property type="evidence" value="ECO:0007669"/>
    <property type="project" value="UniProtKB-SubCell"/>
</dbReference>
<accession>A0A844Z4E4</accession>
<dbReference type="EMBL" id="WTYZ01000001">
    <property type="protein sequence ID" value="MXO82785.1"/>
    <property type="molecule type" value="Genomic_DNA"/>
</dbReference>
<dbReference type="Pfam" id="PF13440">
    <property type="entry name" value="Polysacc_synt_3"/>
    <property type="match status" value="1"/>
</dbReference>
<dbReference type="Proteomes" id="UP000460290">
    <property type="component" value="Unassembled WGS sequence"/>
</dbReference>
<feature type="transmembrane region" description="Helical" evidence="7">
    <location>
        <begin position="340"/>
        <end position="359"/>
    </location>
</feature>
<feature type="transmembrane region" description="Helical" evidence="7">
    <location>
        <begin position="98"/>
        <end position="121"/>
    </location>
</feature>
<keyword evidence="9" id="KW-1185">Reference proteome</keyword>
<name>A0A844Z4E4_9SPHN</name>
<keyword evidence="4 7" id="KW-0812">Transmembrane</keyword>
<evidence type="ECO:0000256" key="6">
    <source>
        <dbReference type="ARBA" id="ARBA00023136"/>
    </source>
</evidence>
<sequence>MVKGVFVTNEVSSAASHDAGFATRVRSALAWRWGTQVLAQLITWTSTFGVIRILDPADYGLFAMTQAILTALAFMNGYSFATSLIQADNISDRRVGQVFGMLIVAGVMLAVGQLLLAPYAAAYYGQPKVEDMLQVQAVIFLATPFIALPSALLARRIEFRSQGLVNLLCAITGASVALGMAWAGYGVWALVFAPIAMAAVRAIGLTISARLLVWPVFDFRGAWDIISFGGALTLCQLLWIVQSQSDIFIAGRVFSAYDVGIYSTALFLALIISGKFIPPINEVTFPALAELHKGGKPVAPFFIRMLRTVALVTAPLYIGLSVTADAVVPTIAGEKWAEMIPILAGLALAMPFFALQIVCSPATNAIGKPRIYVATSAAGAIIFPTVFLFGISGGPMGLVHAWWIASPLLLAVTLALTLPAIQIRIGDLLKELLPALVGCAIMAGSVLLLKPLVAGLAAPLQLLILVPIGGFAYGASLWVFWPSVMRETWSMLRNRSSDANDIPVSA</sequence>
<dbReference type="PANTHER" id="PTHR30250">
    <property type="entry name" value="PST FAMILY PREDICTED COLANIC ACID TRANSPORTER"/>
    <property type="match status" value="1"/>
</dbReference>
<evidence type="ECO:0000256" key="5">
    <source>
        <dbReference type="ARBA" id="ARBA00022989"/>
    </source>
</evidence>
<feature type="transmembrane region" description="Helical" evidence="7">
    <location>
        <begin position="433"/>
        <end position="454"/>
    </location>
</feature>
<dbReference type="CDD" id="cd13127">
    <property type="entry name" value="MATE_tuaB_like"/>
    <property type="match status" value="1"/>
</dbReference>
<comment type="similarity">
    <text evidence="2">Belongs to the polysaccharide synthase family.</text>
</comment>
<gene>
    <name evidence="8" type="ORF">GRI35_05300</name>
</gene>